<dbReference type="PROSITE" id="PS50003">
    <property type="entry name" value="PH_DOMAIN"/>
    <property type="match status" value="1"/>
</dbReference>
<dbReference type="Gene3D" id="3.40.50.720">
    <property type="entry name" value="NAD(P)-binding Rossmann-like Domain"/>
    <property type="match status" value="1"/>
</dbReference>
<dbReference type="InterPro" id="IPR052585">
    <property type="entry name" value="Lipid_raft_assoc_Zn_ADH"/>
</dbReference>
<feature type="domain" description="PH" evidence="1">
    <location>
        <begin position="294"/>
        <end position="387"/>
    </location>
</feature>
<evidence type="ECO:0000259" key="1">
    <source>
        <dbReference type="PROSITE" id="PS50003"/>
    </source>
</evidence>
<protein>
    <recommendedName>
        <fullName evidence="1">PH domain-containing protein</fullName>
    </recommendedName>
</protein>
<dbReference type="Pfam" id="PF00169">
    <property type="entry name" value="PH"/>
    <property type="match status" value="1"/>
</dbReference>
<dbReference type="GO" id="GO:0016491">
    <property type="term" value="F:oxidoreductase activity"/>
    <property type="evidence" value="ECO:0007669"/>
    <property type="project" value="InterPro"/>
</dbReference>
<evidence type="ECO:0000313" key="3">
    <source>
        <dbReference type="Proteomes" id="UP001515480"/>
    </source>
</evidence>
<accession>A0AB34K932</accession>
<dbReference type="SMART" id="SM00233">
    <property type="entry name" value="PH"/>
    <property type="match status" value="1"/>
</dbReference>
<dbReference type="InterPro" id="IPR011032">
    <property type="entry name" value="GroES-like_sf"/>
</dbReference>
<dbReference type="InterPro" id="IPR020843">
    <property type="entry name" value="ER"/>
</dbReference>
<dbReference type="Proteomes" id="UP001515480">
    <property type="component" value="Unassembled WGS sequence"/>
</dbReference>
<dbReference type="CDD" id="cd00821">
    <property type="entry name" value="PH"/>
    <property type="match status" value="1"/>
</dbReference>
<name>A0AB34K932_PRYPA</name>
<dbReference type="Gene3D" id="2.30.29.30">
    <property type="entry name" value="Pleckstrin-homology domain (PH domain)/Phosphotyrosine-binding domain (PTB)"/>
    <property type="match status" value="1"/>
</dbReference>
<dbReference type="Gene3D" id="3.90.180.10">
    <property type="entry name" value="Medium-chain alcohol dehydrogenases, catalytic domain"/>
    <property type="match status" value="1"/>
</dbReference>
<dbReference type="InterPro" id="IPR001849">
    <property type="entry name" value="PH_domain"/>
</dbReference>
<organism evidence="2 3">
    <name type="scientific">Prymnesium parvum</name>
    <name type="common">Toxic golden alga</name>
    <dbReference type="NCBI Taxonomy" id="97485"/>
    <lineage>
        <taxon>Eukaryota</taxon>
        <taxon>Haptista</taxon>
        <taxon>Haptophyta</taxon>
        <taxon>Prymnesiophyceae</taxon>
        <taxon>Prymnesiales</taxon>
        <taxon>Prymnesiaceae</taxon>
        <taxon>Prymnesium</taxon>
    </lineage>
</organism>
<dbReference type="InterPro" id="IPR011993">
    <property type="entry name" value="PH-like_dom_sf"/>
</dbReference>
<dbReference type="PANTHER" id="PTHR43482:SF1">
    <property type="entry name" value="PROTEIN AST1-RELATED"/>
    <property type="match status" value="1"/>
</dbReference>
<dbReference type="SMART" id="SM00829">
    <property type="entry name" value="PKS_ER"/>
    <property type="match status" value="1"/>
</dbReference>
<dbReference type="InterPro" id="IPR013154">
    <property type="entry name" value="ADH-like_N"/>
</dbReference>
<gene>
    <name evidence="2" type="ORF">AB1Y20_001759</name>
</gene>
<dbReference type="SUPFAM" id="SSF51735">
    <property type="entry name" value="NAD(P)-binding Rossmann-fold domains"/>
    <property type="match status" value="1"/>
</dbReference>
<dbReference type="PANTHER" id="PTHR43482">
    <property type="entry name" value="PROTEIN AST1-RELATED"/>
    <property type="match status" value="1"/>
</dbReference>
<dbReference type="AlphaFoldDB" id="A0AB34K932"/>
<comment type="caution">
    <text evidence="2">The sequence shown here is derived from an EMBL/GenBank/DDBJ whole genome shotgun (WGS) entry which is preliminary data.</text>
</comment>
<dbReference type="Pfam" id="PF08240">
    <property type="entry name" value="ADH_N"/>
    <property type="match status" value="1"/>
</dbReference>
<dbReference type="EMBL" id="JBGBPQ010000001">
    <property type="protein sequence ID" value="KAL1530865.1"/>
    <property type="molecule type" value="Genomic_DNA"/>
</dbReference>
<reference evidence="2 3" key="1">
    <citation type="journal article" date="2024" name="Science">
        <title>Giant polyketide synthase enzymes in the biosynthesis of giant marine polyether toxins.</title>
        <authorList>
            <person name="Fallon T.R."/>
            <person name="Shende V.V."/>
            <person name="Wierzbicki I.H."/>
            <person name="Pendleton A.L."/>
            <person name="Watervoot N.F."/>
            <person name="Auber R.P."/>
            <person name="Gonzalez D.J."/>
            <person name="Wisecaver J.H."/>
            <person name="Moore B.S."/>
        </authorList>
    </citation>
    <scope>NUCLEOTIDE SEQUENCE [LARGE SCALE GENOMIC DNA]</scope>
    <source>
        <strain evidence="2 3">12B1</strain>
    </source>
</reference>
<dbReference type="InterPro" id="IPR036291">
    <property type="entry name" value="NAD(P)-bd_dom_sf"/>
</dbReference>
<evidence type="ECO:0000313" key="2">
    <source>
        <dbReference type="EMBL" id="KAL1530865.1"/>
    </source>
</evidence>
<proteinExistence type="predicted"/>
<keyword evidence="3" id="KW-1185">Reference proteome</keyword>
<dbReference type="SUPFAM" id="SSF50129">
    <property type="entry name" value="GroES-like"/>
    <property type="match status" value="1"/>
</dbReference>
<sequence length="392" mass="40668">MQAFGLPPAAPLPPAAAALEALELPPPSPTHPRDLVVRVLAVSLSPLDLSRLHAGASVSGYDAAGIVLSAADGAARLRPGDEVFYAADPARQGALAELHAVDESRCARKPEGLTFAEAASMPRAALAAWAALAAAGVAAEPAANAGKAVLVEMEGACAVGAVALQLAKRVLGLTVVAAAAGEAAAAFAASFGADHVVPSCDGVGGVDFTLRHLEAEGGGDGGGEEAHEVLCRVGGWLQRRELRPILTARRPWSVGALREALRAVEAGEVVGRLVLARGTPRDDEAAAPPRSVSAAVVEGFLTKRGSGFPYSWRRRLVRFDSESRLLEYFSYDLEKKGELTLTGSGVRAAENNPLGLIFEGTEREMLAVASTEEEREKWLKLAAVKFARGPAS</sequence>
<dbReference type="SUPFAM" id="SSF50729">
    <property type="entry name" value="PH domain-like"/>
    <property type="match status" value="1"/>
</dbReference>